<gene>
    <name evidence="1" type="ORF">RFULGI_LOCUS12494</name>
</gene>
<organism evidence="1 2">
    <name type="scientific">Racocetra fulgida</name>
    <dbReference type="NCBI Taxonomy" id="60492"/>
    <lineage>
        <taxon>Eukaryota</taxon>
        <taxon>Fungi</taxon>
        <taxon>Fungi incertae sedis</taxon>
        <taxon>Mucoromycota</taxon>
        <taxon>Glomeromycotina</taxon>
        <taxon>Glomeromycetes</taxon>
        <taxon>Diversisporales</taxon>
        <taxon>Gigasporaceae</taxon>
        <taxon>Racocetra</taxon>
    </lineage>
</organism>
<dbReference type="InterPro" id="IPR046368">
    <property type="entry name" value="Tag1"/>
</dbReference>
<reference evidence="1" key="1">
    <citation type="submission" date="2021-06" db="EMBL/GenBank/DDBJ databases">
        <authorList>
            <person name="Kallberg Y."/>
            <person name="Tangrot J."/>
            <person name="Rosling A."/>
        </authorList>
    </citation>
    <scope>NUCLEOTIDE SEQUENCE</scope>
    <source>
        <strain evidence="1">IN212</strain>
    </source>
</reference>
<evidence type="ECO:0000313" key="1">
    <source>
        <dbReference type="EMBL" id="CAG8736070.1"/>
    </source>
</evidence>
<protein>
    <submittedName>
        <fullName evidence="1">10125_t:CDS:1</fullName>
    </submittedName>
</protein>
<dbReference type="EMBL" id="CAJVPZ010030160">
    <property type="protein sequence ID" value="CAG8736070.1"/>
    <property type="molecule type" value="Genomic_DNA"/>
</dbReference>
<evidence type="ECO:0000313" key="2">
    <source>
        <dbReference type="Proteomes" id="UP000789396"/>
    </source>
</evidence>
<dbReference type="PANTHER" id="PTHR35895">
    <property type="entry name" value="CHROMOSOME 16, WHOLE GENOME SHOTGUN SEQUENCE"/>
    <property type="match status" value="1"/>
</dbReference>
<keyword evidence="2" id="KW-1185">Reference proteome</keyword>
<dbReference type="OrthoDB" id="2437907at2759"/>
<comment type="caution">
    <text evidence="1">The sequence shown here is derived from an EMBL/GenBank/DDBJ whole genome shotgun (WGS) entry which is preliminary data.</text>
</comment>
<name>A0A9N9IHQ5_9GLOM</name>
<sequence>ELELKPQSRRFQSKCAIKYPNPFQLNISKISCKAELFISELKLADLTISDTEVSATYNIKSSALFEIHPEFIKSFSDVLAKLMILSTTSNSSDNEISDDFEKQVNFEKPARWINPSITINHLDVIGGTREYLKIEANVNITNPSKIKINFRGSNVKFDIPVIFKTDVRGNPSEGRIGSVILKNFILEKDGNTNLRAIVQYSPLSNQEGDVGKVLIKNFLTGKSSDVIIKGTKDTTTISLLKDALNYEKLTVSLPGIDKDPFIAELYYSLFKSSGTFTFKNLFSTGVRVNEIIRAQIKVDKKPVANAATNLSENSVIESGNSIKVEVPSVSLVIGNAIIKLPKVMSRGLKVDISCEVKVDVFNKNETNDRY</sequence>
<accession>A0A9N9IHQ5</accession>
<proteinExistence type="predicted"/>
<dbReference type="GO" id="GO:0000329">
    <property type="term" value="C:fungal-type vacuole membrane"/>
    <property type="evidence" value="ECO:0007669"/>
    <property type="project" value="InterPro"/>
</dbReference>
<dbReference type="PANTHER" id="PTHR35895:SF1">
    <property type="entry name" value="LIPID-BINDING SERUM GLYCOPROTEIN C-TERMINAL DOMAIN-CONTAINING PROTEIN"/>
    <property type="match status" value="1"/>
</dbReference>
<feature type="non-terminal residue" evidence="1">
    <location>
        <position position="370"/>
    </location>
</feature>
<dbReference type="AlphaFoldDB" id="A0A9N9IHQ5"/>
<dbReference type="Proteomes" id="UP000789396">
    <property type="component" value="Unassembled WGS sequence"/>
</dbReference>